<name>A0A160TTK2_9ZZZZ</name>
<feature type="transmembrane region" description="Helical" evidence="1">
    <location>
        <begin position="13"/>
        <end position="33"/>
    </location>
</feature>
<protein>
    <submittedName>
        <fullName evidence="2">Uncharacterized protein</fullName>
    </submittedName>
</protein>
<proteinExistence type="predicted"/>
<evidence type="ECO:0000313" key="2">
    <source>
        <dbReference type="EMBL" id="CUS53390.1"/>
    </source>
</evidence>
<accession>A0A160TTK2</accession>
<reference evidence="2" key="1">
    <citation type="submission" date="2015-10" db="EMBL/GenBank/DDBJ databases">
        <authorList>
            <person name="Gilbert D.G."/>
        </authorList>
    </citation>
    <scope>NUCLEOTIDE SEQUENCE</scope>
</reference>
<gene>
    <name evidence="2" type="ORF">MGWOODY_XGa1408</name>
</gene>
<evidence type="ECO:0000256" key="1">
    <source>
        <dbReference type="SAM" id="Phobius"/>
    </source>
</evidence>
<keyword evidence="1" id="KW-0472">Membrane</keyword>
<sequence>MIHTGPVYKDDRFLFRLMVAGTCIGENIFLVSIDIHG</sequence>
<dbReference type="EMBL" id="CZRL01000097">
    <property type="protein sequence ID" value="CUS53390.1"/>
    <property type="molecule type" value="Genomic_DNA"/>
</dbReference>
<organism evidence="2">
    <name type="scientific">hydrothermal vent metagenome</name>
    <dbReference type="NCBI Taxonomy" id="652676"/>
    <lineage>
        <taxon>unclassified sequences</taxon>
        <taxon>metagenomes</taxon>
        <taxon>ecological metagenomes</taxon>
    </lineage>
</organism>
<dbReference type="AlphaFoldDB" id="A0A160TTK2"/>
<keyword evidence="1" id="KW-0812">Transmembrane</keyword>
<keyword evidence="1" id="KW-1133">Transmembrane helix</keyword>